<dbReference type="Proteomes" id="UP001189429">
    <property type="component" value="Unassembled WGS sequence"/>
</dbReference>
<keyword evidence="3" id="KW-1185">Reference proteome</keyword>
<feature type="region of interest" description="Disordered" evidence="1">
    <location>
        <begin position="39"/>
        <end position="62"/>
    </location>
</feature>
<evidence type="ECO:0000313" key="3">
    <source>
        <dbReference type="Proteomes" id="UP001189429"/>
    </source>
</evidence>
<comment type="caution">
    <text evidence="2">The sequence shown here is derived from an EMBL/GenBank/DDBJ whole genome shotgun (WGS) entry which is preliminary data.</text>
</comment>
<feature type="compositionally biased region" description="Acidic residues" evidence="1">
    <location>
        <begin position="50"/>
        <end position="62"/>
    </location>
</feature>
<proteinExistence type="predicted"/>
<name>A0ABN9QYK7_9DINO</name>
<accession>A0ABN9QYK7</accession>
<reference evidence="2" key="1">
    <citation type="submission" date="2023-10" db="EMBL/GenBank/DDBJ databases">
        <authorList>
            <person name="Chen Y."/>
            <person name="Shah S."/>
            <person name="Dougan E. K."/>
            <person name="Thang M."/>
            <person name="Chan C."/>
        </authorList>
    </citation>
    <scope>NUCLEOTIDE SEQUENCE [LARGE SCALE GENOMIC DNA]</scope>
</reference>
<evidence type="ECO:0000256" key="1">
    <source>
        <dbReference type="SAM" id="MobiDB-lite"/>
    </source>
</evidence>
<sequence>MLSPRCVFSTSSSMRLRPRARNARLPRPRCTRKLYEFPAVTKVPSPEEAPSPEESECEEDADSDAAFHAWDNTAAQRERANFYLKKAALNRLCEALHRDGEEDSGVQIHRGWCRLAKMKMHRIAGWCFGHWRCLTFYSSGAQRLMEQRLQSHIRNLRVTFWP</sequence>
<dbReference type="EMBL" id="CAUYUJ010004400">
    <property type="protein sequence ID" value="CAK0809389.1"/>
    <property type="molecule type" value="Genomic_DNA"/>
</dbReference>
<evidence type="ECO:0000313" key="2">
    <source>
        <dbReference type="EMBL" id="CAK0809389.1"/>
    </source>
</evidence>
<organism evidence="2 3">
    <name type="scientific">Prorocentrum cordatum</name>
    <dbReference type="NCBI Taxonomy" id="2364126"/>
    <lineage>
        <taxon>Eukaryota</taxon>
        <taxon>Sar</taxon>
        <taxon>Alveolata</taxon>
        <taxon>Dinophyceae</taxon>
        <taxon>Prorocentrales</taxon>
        <taxon>Prorocentraceae</taxon>
        <taxon>Prorocentrum</taxon>
    </lineage>
</organism>
<gene>
    <name evidence="2" type="ORF">PCOR1329_LOCUS14658</name>
</gene>
<protein>
    <submittedName>
        <fullName evidence="2">Uncharacterized protein</fullName>
    </submittedName>
</protein>